<dbReference type="SUPFAM" id="SSF54637">
    <property type="entry name" value="Thioesterase/thiol ester dehydrase-isomerase"/>
    <property type="match status" value="1"/>
</dbReference>
<proteinExistence type="predicted"/>
<organism evidence="1">
    <name type="scientific">uncultured Chloroflexota bacterium</name>
    <dbReference type="NCBI Taxonomy" id="166587"/>
    <lineage>
        <taxon>Bacteria</taxon>
        <taxon>Bacillati</taxon>
        <taxon>Chloroflexota</taxon>
        <taxon>environmental samples</taxon>
    </lineage>
</organism>
<name>A0A6J4K135_9CHLR</name>
<reference evidence="1" key="1">
    <citation type="submission" date="2020-02" db="EMBL/GenBank/DDBJ databases">
        <authorList>
            <person name="Meier V. D."/>
        </authorList>
    </citation>
    <scope>NUCLEOTIDE SEQUENCE</scope>
    <source>
        <strain evidence="1">AVDCRST_MAG77</strain>
    </source>
</reference>
<evidence type="ECO:0000313" key="1">
    <source>
        <dbReference type="EMBL" id="CAA9293000.1"/>
    </source>
</evidence>
<sequence length="105" mass="11364">MTTVPLGLAVDAAIEAAGGYDLEVTTLRYCRFSMEAPTSNRRPLRATGAVTQIGRRHVEVQVQVWEQSRLILAGQVGLVRVRGGRAALLDDRVVRLPEPTGPTPS</sequence>
<dbReference type="EMBL" id="CADCTC010000257">
    <property type="protein sequence ID" value="CAA9293000.1"/>
    <property type="molecule type" value="Genomic_DNA"/>
</dbReference>
<gene>
    <name evidence="1" type="ORF">AVDCRST_MAG77-4921</name>
</gene>
<protein>
    <recommendedName>
        <fullName evidence="2">Thioesterase domain-containing protein</fullName>
    </recommendedName>
</protein>
<evidence type="ECO:0008006" key="2">
    <source>
        <dbReference type="Google" id="ProtNLM"/>
    </source>
</evidence>
<dbReference type="AlphaFoldDB" id="A0A6J4K135"/>
<dbReference type="InterPro" id="IPR029069">
    <property type="entry name" value="HotDog_dom_sf"/>
</dbReference>
<accession>A0A6J4K135</accession>
<dbReference type="Gene3D" id="3.10.129.10">
    <property type="entry name" value="Hotdog Thioesterase"/>
    <property type="match status" value="1"/>
</dbReference>